<dbReference type="EMBL" id="RBZN01000030">
    <property type="protein sequence ID" value="RKQ15436.1"/>
    <property type="molecule type" value="Genomic_DNA"/>
</dbReference>
<evidence type="ECO:0000313" key="2">
    <source>
        <dbReference type="EMBL" id="RKQ15436.1"/>
    </source>
</evidence>
<dbReference type="PANTHER" id="PTHR12526">
    <property type="entry name" value="GLYCOSYLTRANSFERASE"/>
    <property type="match status" value="1"/>
</dbReference>
<dbReference type="OrthoDB" id="9813638at2"/>
<comment type="caution">
    <text evidence="2">The sequence shown here is derived from an EMBL/GenBank/DDBJ whole genome shotgun (WGS) entry which is preliminary data.</text>
</comment>
<organism evidence="2 3">
    <name type="scientific">Ureibacillus endophyticus</name>
    <dbReference type="NCBI Taxonomy" id="1978490"/>
    <lineage>
        <taxon>Bacteria</taxon>
        <taxon>Bacillati</taxon>
        <taxon>Bacillota</taxon>
        <taxon>Bacilli</taxon>
        <taxon>Bacillales</taxon>
        <taxon>Caryophanaceae</taxon>
        <taxon>Ureibacillus</taxon>
    </lineage>
</organism>
<proteinExistence type="predicted"/>
<reference evidence="2 3" key="1">
    <citation type="journal article" date="2016" name="Antonie Van Leeuwenhoek">
        <title>Lysinibacillus endophyticus sp. nov., an indole-3-acetic acid producing endophytic bacterium isolated from corn root (Zea mays cv. Xinken-5).</title>
        <authorList>
            <person name="Yu J."/>
            <person name="Guan X."/>
            <person name="Liu C."/>
            <person name="Xiang W."/>
            <person name="Yu Z."/>
            <person name="Liu X."/>
            <person name="Wang G."/>
        </authorList>
    </citation>
    <scope>NUCLEOTIDE SEQUENCE [LARGE SCALE GENOMIC DNA]</scope>
    <source>
        <strain evidence="2 3">DSM 100506</strain>
    </source>
</reference>
<protein>
    <submittedName>
        <fullName evidence="2">Glycosyltransferase</fullName>
    </submittedName>
</protein>
<gene>
    <name evidence="2" type="ORF">D8M03_11835</name>
</gene>
<sequence>MTKKKKIIIVSNNLASGGIQKALVNLLNEIKDKYEIALFLFSDSGNYSEEIPKKVNVIHANSFLKLLAISQKESKKEGLFYYLLRAILVLWTKLINNEIPMKILFLTQRKLKKFDVAISFVQSPNEKSFYGGCNEFVLNKIESTSKIAFIHCDFLNYGGNTHKNRNLYLKFNSIAAVSESCKNNFIEAIPELTQKTYCIRNCHDYECIKENANQFPVEYNTRYFNIVTVARLSEEKGLIRALEIINRLIKRGYKITWQIIGDGRQRKEIEQKIQDYLLGEFVILHGDQKNPYRFMKNADIFFLPSYHEAAPMVLDEARALALPVLTTNTLSAIEMVESNNCGWVCENSITGIEESLIDLLNNQNALLKIKNNLMTQHFTNEVALKQFDFLLNGATNNVK</sequence>
<keyword evidence="2" id="KW-0808">Transferase</keyword>
<keyword evidence="3" id="KW-1185">Reference proteome</keyword>
<dbReference type="AlphaFoldDB" id="A0A494YZ14"/>
<dbReference type="Proteomes" id="UP000272238">
    <property type="component" value="Unassembled WGS sequence"/>
</dbReference>
<evidence type="ECO:0000259" key="1">
    <source>
        <dbReference type="Pfam" id="PF00534"/>
    </source>
</evidence>
<dbReference type="GO" id="GO:0016757">
    <property type="term" value="F:glycosyltransferase activity"/>
    <property type="evidence" value="ECO:0007669"/>
    <property type="project" value="InterPro"/>
</dbReference>
<dbReference type="RefSeq" id="WP_121214993.1">
    <property type="nucleotide sequence ID" value="NZ_RBZN01000030.1"/>
</dbReference>
<dbReference type="CDD" id="cd03811">
    <property type="entry name" value="GT4_GT28_WabH-like"/>
    <property type="match status" value="1"/>
</dbReference>
<feature type="domain" description="Glycosyl transferase family 1" evidence="1">
    <location>
        <begin position="218"/>
        <end position="372"/>
    </location>
</feature>
<evidence type="ECO:0000313" key="3">
    <source>
        <dbReference type="Proteomes" id="UP000272238"/>
    </source>
</evidence>
<name>A0A494YZ14_9BACL</name>
<dbReference type="InterPro" id="IPR001296">
    <property type="entry name" value="Glyco_trans_1"/>
</dbReference>
<dbReference type="PANTHER" id="PTHR12526:SF630">
    <property type="entry name" value="GLYCOSYLTRANSFERASE"/>
    <property type="match status" value="1"/>
</dbReference>
<dbReference type="Gene3D" id="3.40.50.2000">
    <property type="entry name" value="Glycogen Phosphorylase B"/>
    <property type="match status" value="2"/>
</dbReference>
<dbReference type="SUPFAM" id="SSF53756">
    <property type="entry name" value="UDP-Glycosyltransferase/glycogen phosphorylase"/>
    <property type="match status" value="1"/>
</dbReference>
<dbReference type="Pfam" id="PF00534">
    <property type="entry name" value="Glycos_transf_1"/>
    <property type="match status" value="1"/>
</dbReference>
<accession>A0A494YZ14</accession>